<dbReference type="GO" id="GO:0016020">
    <property type="term" value="C:membrane"/>
    <property type="evidence" value="ECO:0007669"/>
    <property type="project" value="UniProtKB-SubCell"/>
</dbReference>
<evidence type="ECO:0000256" key="1">
    <source>
        <dbReference type="RuleBase" id="RU362006"/>
    </source>
</evidence>
<protein>
    <recommendedName>
        <fullName evidence="1">Receptor expression-enhancing protein</fullName>
    </recommendedName>
</protein>
<evidence type="ECO:0000313" key="3">
    <source>
        <dbReference type="EMBL" id="TKR88147.1"/>
    </source>
</evidence>
<evidence type="ECO:0000256" key="2">
    <source>
        <dbReference type="SAM" id="SignalP"/>
    </source>
</evidence>
<name>A0A4U5NX10_STECR</name>
<dbReference type="InterPro" id="IPR004345">
    <property type="entry name" value="TB2_DP1_HVA22"/>
</dbReference>
<dbReference type="STRING" id="34508.A0A4U5NX10"/>
<reference evidence="3 4" key="2">
    <citation type="journal article" date="2019" name="G3 (Bethesda)">
        <title>Hybrid Assembly of the Genome of the Entomopathogenic Nematode Steinernema carpocapsae Identifies the X-Chromosome.</title>
        <authorList>
            <person name="Serra L."/>
            <person name="Macchietto M."/>
            <person name="Macias-Munoz A."/>
            <person name="McGill C.J."/>
            <person name="Rodriguez I.M."/>
            <person name="Rodriguez B."/>
            <person name="Murad R."/>
            <person name="Mortazavi A."/>
        </authorList>
    </citation>
    <scope>NUCLEOTIDE SEQUENCE [LARGE SCALE GENOMIC DNA]</scope>
    <source>
        <strain evidence="3 4">ALL</strain>
    </source>
</reference>
<dbReference type="AlphaFoldDB" id="A0A4U5NX10"/>
<gene>
    <name evidence="3" type="ORF">L596_012435</name>
</gene>
<comment type="caution">
    <text evidence="3">The sequence shown here is derived from an EMBL/GenBank/DDBJ whole genome shotgun (WGS) entry which is preliminary data.</text>
</comment>
<evidence type="ECO:0000313" key="4">
    <source>
        <dbReference type="Proteomes" id="UP000298663"/>
    </source>
</evidence>
<comment type="subcellular location">
    <subcellularLocation>
        <location evidence="1">Membrane</location>
        <topology evidence="1">Multi-pass membrane protein</topology>
    </subcellularLocation>
</comment>
<feature type="chain" id="PRO_5020689658" description="Receptor expression-enhancing protein" evidence="2">
    <location>
        <begin position="16"/>
        <end position="191"/>
    </location>
</feature>
<dbReference type="EMBL" id="AZBU02000003">
    <property type="protein sequence ID" value="TKR88147.1"/>
    <property type="molecule type" value="Genomic_DNA"/>
</dbReference>
<reference evidence="3 4" key="1">
    <citation type="journal article" date="2015" name="Genome Biol.">
        <title>Comparative genomics of Steinernema reveals deeply conserved gene regulatory networks.</title>
        <authorList>
            <person name="Dillman A.R."/>
            <person name="Macchietto M."/>
            <person name="Porter C.F."/>
            <person name="Rogers A."/>
            <person name="Williams B."/>
            <person name="Antoshechkin I."/>
            <person name="Lee M.M."/>
            <person name="Goodwin Z."/>
            <person name="Lu X."/>
            <person name="Lewis E.E."/>
            <person name="Goodrich-Blair H."/>
            <person name="Stock S.P."/>
            <person name="Adams B.J."/>
            <person name="Sternberg P.W."/>
            <person name="Mortazavi A."/>
        </authorList>
    </citation>
    <scope>NUCLEOTIDE SEQUENCE [LARGE SCALE GENOMIC DNA]</scope>
    <source>
        <strain evidence="3 4">ALL</strain>
    </source>
</reference>
<dbReference type="PANTHER" id="PTHR12300">
    <property type="entry name" value="HVA22-LIKE PROTEINS"/>
    <property type="match status" value="1"/>
</dbReference>
<dbReference type="Pfam" id="PF03134">
    <property type="entry name" value="TB2_DP1_HVA22"/>
    <property type="match status" value="1"/>
</dbReference>
<keyword evidence="4" id="KW-1185">Reference proteome</keyword>
<comment type="similarity">
    <text evidence="1">Belongs to the DP1 family.</text>
</comment>
<feature type="signal peptide" evidence="2">
    <location>
        <begin position="1"/>
        <end position="15"/>
    </location>
</feature>
<dbReference type="Proteomes" id="UP000298663">
    <property type="component" value="Unassembled WGS sequence"/>
</dbReference>
<sequence>MLFNLLARAATTVVGTLFPAYQTYRCVEKAPKEDLRHWLRYWCVYGLSSCVQKAVETFMLHYLIPGYEFAVLGFTMWTALPGAGGSDKVYSTYIRPFLKKHEKKIDQALTEASTSLYDKIRGSAKDAYETAVRAALSAVFTNPKSGTVQTVSVMVEGPPVRREVQAAYVEEEQSDDDLVFIKEEPMDDGYE</sequence>
<keyword evidence="2" id="KW-0732">Signal</keyword>
<dbReference type="OrthoDB" id="5868404at2759"/>
<accession>A0A4U5NX10</accession>
<proteinExistence type="inferred from homology"/>
<organism evidence="3 4">
    <name type="scientific">Steinernema carpocapsae</name>
    <name type="common">Entomopathogenic nematode</name>
    <dbReference type="NCBI Taxonomy" id="34508"/>
    <lineage>
        <taxon>Eukaryota</taxon>
        <taxon>Metazoa</taxon>
        <taxon>Ecdysozoa</taxon>
        <taxon>Nematoda</taxon>
        <taxon>Chromadorea</taxon>
        <taxon>Rhabditida</taxon>
        <taxon>Tylenchina</taxon>
        <taxon>Panagrolaimomorpha</taxon>
        <taxon>Strongyloidoidea</taxon>
        <taxon>Steinernematidae</taxon>
        <taxon>Steinernema</taxon>
    </lineage>
</organism>